<dbReference type="Proteomes" id="UP001175271">
    <property type="component" value="Unassembled WGS sequence"/>
</dbReference>
<feature type="compositionally biased region" description="Polar residues" evidence="1">
    <location>
        <begin position="245"/>
        <end position="256"/>
    </location>
</feature>
<proteinExistence type="predicted"/>
<sequence length="381" mass="43584">MPFPTRFLVLIAVVVTSCFRSAAENPENSCDEKLENFFYVANVCQNTMAGSLDSLMNDIMANTKIMKDCDTMSIDRYFFMLPNARALEIREEVGEEYLQYRLFSIDQEGHVVDVPYMDLPQAVGLDSFQHAYYHKGHIVISARERLHVSNMTSSSAAGDFQSPRQDRIYDHKYSRFVHRHIGERTVESLYGDVSLIRDVDEDLFVQDESSVCNSYIPWQARIASISIARKDMDDDNLIKADDDNPQSTGTTETPQNHPCVPSLLDSPLTAIIFSIIVSLIIFSVYALIIVHRIKFRYPRLVEERHQLLRGKAAVKKKMANNTSLETTTPSSEDDETTSRSPVNSPSKVSKSNKKRRKSRSYPQKRSDNVKKRSRKRGDRRH</sequence>
<feature type="compositionally biased region" description="Basic residues" evidence="1">
    <location>
        <begin position="371"/>
        <end position="381"/>
    </location>
</feature>
<keyword evidence="2" id="KW-1133">Transmembrane helix</keyword>
<evidence type="ECO:0000313" key="4">
    <source>
        <dbReference type="EMBL" id="KAK0405066.1"/>
    </source>
</evidence>
<keyword evidence="2" id="KW-0472">Membrane</keyword>
<dbReference type="AlphaFoldDB" id="A0AA39HFT1"/>
<feature type="signal peptide" evidence="3">
    <location>
        <begin position="1"/>
        <end position="23"/>
    </location>
</feature>
<dbReference type="EMBL" id="JAUCMV010000004">
    <property type="protein sequence ID" value="KAK0405066.1"/>
    <property type="molecule type" value="Genomic_DNA"/>
</dbReference>
<evidence type="ECO:0000256" key="1">
    <source>
        <dbReference type="SAM" id="MobiDB-lite"/>
    </source>
</evidence>
<feature type="transmembrane region" description="Helical" evidence="2">
    <location>
        <begin position="268"/>
        <end position="290"/>
    </location>
</feature>
<protein>
    <recommendedName>
        <fullName evidence="6">Receptor L-domain domain-containing protein</fullName>
    </recommendedName>
</protein>
<feature type="compositionally biased region" description="Low complexity" evidence="1">
    <location>
        <begin position="338"/>
        <end position="349"/>
    </location>
</feature>
<comment type="caution">
    <text evidence="4">The sequence shown here is derived from an EMBL/GenBank/DDBJ whole genome shotgun (WGS) entry which is preliminary data.</text>
</comment>
<evidence type="ECO:0000313" key="5">
    <source>
        <dbReference type="Proteomes" id="UP001175271"/>
    </source>
</evidence>
<gene>
    <name evidence="4" type="ORF">QR680_017784</name>
</gene>
<evidence type="ECO:0008006" key="6">
    <source>
        <dbReference type="Google" id="ProtNLM"/>
    </source>
</evidence>
<evidence type="ECO:0000256" key="3">
    <source>
        <dbReference type="SAM" id="SignalP"/>
    </source>
</evidence>
<keyword evidence="3" id="KW-0732">Signal</keyword>
<keyword evidence="2" id="KW-0812">Transmembrane</keyword>
<accession>A0AA39HFT1</accession>
<dbReference type="PROSITE" id="PS51257">
    <property type="entry name" value="PROKAR_LIPOPROTEIN"/>
    <property type="match status" value="1"/>
</dbReference>
<reference evidence="4" key="1">
    <citation type="submission" date="2023-06" db="EMBL/GenBank/DDBJ databases">
        <title>Genomic analysis of the entomopathogenic nematode Steinernema hermaphroditum.</title>
        <authorList>
            <person name="Schwarz E.M."/>
            <person name="Heppert J.K."/>
            <person name="Baniya A."/>
            <person name="Schwartz H.T."/>
            <person name="Tan C.-H."/>
            <person name="Antoshechkin I."/>
            <person name="Sternberg P.W."/>
            <person name="Goodrich-Blair H."/>
            <person name="Dillman A.R."/>
        </authorList>
    </citation>
    <scope>NUCLEOTIDE SEQUENCE</scope>
    <source>
        <strain evidence="4">PS9179</strain>
        <tissue evidence="4">Whole animal</tissue>
    </source>
</reference>
<feature type="compositionally biased region" description="Basic residues" evidence="1">
    <location>
        <begin position="350"/>
        <end position="359"/>
    </location>
</feature>
<feature type="region of interest" description="Disordered" evidence="1">
    <location>
        <begin position="236"/>
        <end position="259"/>
    </location>
</feature>
<evidence type="ECO:0000256" key="2">
    <source>
        <dbReference type="SAM" id="Phobius"/>
    </source>
</evidence>
<feature type="region of interest" description="Disordered" evidence="1">
    <location>
        <begin position="312"/>
        <end position="381"/>
    </location>
</feature>
<name>A0AA39HFT1_9BILA</name>
<organism evidence="4 5">
    <name type="scientific">Steinernema hermaphroditum</name>
    <dbReference type="NCBI Taxonomy" id="289476"/>
    <lineage>
        <taxon>Eukaryota</taxon>
        <taxon>Metazoa</taxon>
        <taxon>Ecdysozoa</taxon>
        <taxon>Nematoda</taxon>
        <taxon>Chromadorea</taxon>
        <taxon>Rhabditida</taxon>
        <taxon>Tylenchina</taxon>
        <taxon>Panagrolaimomorpha</taxon>
        <taxon>Strongyloidoidea</taxon>
        <taxon>Steinernematidae</taxon>
        <taxon>Steinernema</taxon>
    </lineage>
</organism>
<feature type="chain" id="PRO_5041353703" description="Receptor L-domain domain-containing protein" evidence="3">
    <location>
        <begin position="24"/>
        <end position="381"/>
    </location>
</feature>
<keyword evidence="5" id="KW-1185">Reference proteome</keyword>